<feature type="compositionally biased region" description="Polar residues" evidence="9">
    <location>
        <begin position="1568"/>
        <end position="1578"/>
    </location>
</feature>
<keyword evidence="2 8" id="KW-0728">SH3 domain</keyword>
<keyword evidence="3" id="KW-0963">Cytoplasm</keyword>
<feature type="region of interest" description="Disordered" evidence="9">
    <location>
        <begin position="1403"/>
        <end position="1483"/>
    </location>
</feature>
<feature type="compositionally biased region" description="Low complexity" evidence="9">
    <location>
        <begin position="458"/>
        <end position="482"/>
    </location>
</feature>
<dbReference type="Pfam" id="PF00536">
    <property type="entry name" value="SAM_1"/>
    <property type="match status" value="2"/>
</dbReference>
<feature type="compositionally biased region" description="Polar residues" evidence="9">
    <location>
        <begin position="1317"/>
        <end position="1330"/>
    </location>
</feature>
<dbReference type="InterPro" id="IPR013761">
    <property type="entry name" value="SAM/pointed_sf"/>
</dbReference>
<dbReference type="Gene3D" id="1.10.150.50">
    <property type="entry name" value="Transcription Factor, Ets-1"/>
    <property type="match status" value="2"/>
</dbReference>
<dbReference type="KEGG" id="pmrn:116949707"/>
<dbReference type="Pfam" id="PF07653">
    <property type="entry name" value="SH3_2"/>
    <property type="match status" value="1"/>
</dbReference>
<feature type="compositionally biased region" description="Pro residues" evidence="9">
    <location>
        <begin position="503"/>
        <end position="512"/>
    </location>
</feature>
<feature type="compositionally biased region" description="Polar residues" evidence="9">
    <location>
        <begin position="528"/>
        <end position="541"/>
    </location>
</feature>
<feature type="repeat" description="ANK" evidence="7">
    <location>
        <begin position="155"/>
        <end position="187"/>
    </location>
</feature>
<feature type="compositionally biased region" description="Low complexity" evidence="9">
    <location>
        <begin position="513"/>
        <end position="527"/>
    </location>
</feature>
<feature type="repeat" description="ANK" evidence="7">
    <location>
        <begin position="261"/>
        <end position="293"/>
    </location>
</feature>
<feature type="region of interest" description="Disordered" evidence="9">
    <location>
        <begin position="1513"/>
        <end position="1889"/>
    </location>
</feature>
<evidence type="ECO:0000313" key="12">
    <source>
        <dbReference type="Proteomes" id="UP001318040"/>
    </source>
</evidence>
<feature type="region of interest" description="Disordered" evidence="9">
    <location>
        <begin position="602"/>
        <end position="638"/>
    </location>
</feature>
<feature type="region of interest" description="Disordered" evidence="9">
    <location>
        <begin position="35"/>
        <end position="66"/>
    </location>
</feature>
<dbReference type="GeneID" id="116949707"/>
<feature type="region of interest" description="Disordered" evidence="9">
    <location>
        <begin position="451"/>
        <end position="487"/>
    </location>
</feature>
<dbReference type="SMART" id="SM00454">
    <property type="entry name" value="SAM"/>
    <property type="match status" value="2"/>
</dbReference>
<evidence type="ECO:0000313" key="13">
    <source>
        <dbReference type="RefSeq" id="XP_032823209.1"/>
    </source>
</evidence>
<gene>
    <name evidence="13" type="primary">LOC116949707</name>
</gene>
<dbReference type="PROSITE" id="PS50105">
    <property type="entry name" value="SAM_DOMAIN"/>
    <property type="match status" value="2"/>
</dbReference>
<dbReference type="CDD" id="cd09498">
    <property type="entry name" value="SAM_caskin1_2_repeat2"/>
    <property type="match status" value="1"/>
</dbReference>
<dbReference type="Gene3D" id="1.25.40.20">
    <property type="entry name" value="Ankyrin repeat-containing domain"/>
    <property type="match status" value="2"/>
</dbReference>
<feature type="region of interest" description="Disordered" evidence="9">
    <location>
        <begin position="925"/>
        <end position="1385"/>
    </location>
</feature>
<feature type="compositionally biased region" description="Low complexity" evidence="9">
    <location>
        <begin position="1513"/>
        <end position="1523"/>
    </location>
</feature>
<dbReference type="CDD" id="cd09497">
    <property type="entry name" value="SAM_caskin1_2_repeat1"/>
    <property type="match status" value="1"/>
</dbReference>
<dbReference type="SUPFAM" id="SSF48403">
    <property type="entry name" value="Ankyrin repeat"/>
    <property type="match status" value="1"/>
</dbReference>
<dbReference type="Gene3D" id="2.30.30.40">
    <property type="entry name" value="SH3 Domains"/>
    <property type="match status" value="1"/>
</dbReference>
<evidence type="ECO:0000256" key="9">
    <source>
        <dbReference type="SAM" id="MobiDB-lite"/>
    </source>
</evidence>
<dbReference type="FunFam" id="1.10.150.50:FF:000032">
    <property type="entry name" value="caskin-1 isoform X1"/>
    <property type="match status" value="1"/>
</dbReference>
<comment type="subcellular location">
    <subcellularLocation>
        <location evidence="1">Cytoplasm</location>
    </subcellularLocation>
</comment>
<dbReference type="GO" id="GO:0005737">
    <property type="term" value="C:cytoplasm"/>
    <property type="evidence" value="ECO:0007669"/>
    <property type="project" value="UniProtKB-SubCell"/>
</dbReference>
<dbReference type="InterPro" id="IPR036028">
    <property type="entry name" value="SH3-like_dom_sf"/>
</dbReference>
<dbReference type="Pfam" id="PF16907">
    <property type="entry name" value="Caskin-Pro-rich"/>
    <property type="match status" value="1"/>
</dbReference>
<dbReference type="SUPFAM" id="SSF47769">
    <property type="entry name" value="SAM/Pointed domain"/>
    <property type="match status" value="2"/>
</dbReference>
<feature type="compositionally biased region" description="Low complexity" evidence="9">
    <location>
        <begin position="555"/>
        <end position="572"/>
    </location>
</feature>
<dbReference type="Pfam" id="PF12796">
    <property type="entry name" value="Ank_2"/>
    <property type="match status" value="2"/>
</dbReference>
<evidence type="ECO:0000256" key="8">
    <source>
        <dbReference type="PROSITE-ProRule" id="PRU00192"/>
    </source>
</evidence>
<feature type="compositionally biased region" description="Pro residues" evidence="9">
    <location>
        <begin position="1690"/>
        <end position="1702"/>
    </location>
</feature>
<dbReference type="PROSITE" id="PS50297">
    <property type="entry name" value="ANK_REP_REGION"/>
    <property type="match status" value="5"/>
</dbReference>
<feature type="repeat" description="ANK" evidence="7">
    <location>
        <begin position="89"/>
        <end position="121"/>
    </location>
</feature>
<organism evidence="12 13">
    <name type="scientific">Petromyzon marinus</name>
    <name type="common">Sea lamprey</name>
    <dbReference type="NCBI Taxonomy" id="7757"/>
    <lineage>
        <taxon>Eukaryota</taxon>
        <taxon>Metazoa</taxon>
        <taxon>Chordata</taxon>
        <taxon>Craniata</taxon>
        <taxon>Vertebrata</taxon>
        <taxon>Cyclostomata</taxon>
        <taxon>Hyperoartia</taxon>
        <taxon>Petromyzontiformes</taxon>
        <taxon>Petromyzontidae</taxon>
        <taxon>Petromyzon</taxon>
    </lineage>
</organism>
<dbReference type="Pfam" id="PF16632">
    <property type="entry name" value="Caskin-tail"/>
    <property type="match status" value="1"/>
</dbReference>
<feature type="compositionally biased region" description="Low complexity" evidence="9">
    <location>
        <begin position="927"/>
        <end position="936"/>
    </location>
</feature>
<dbReference type="InterPro" id="IPR035497">
    <property type="entry name" value="Caskin1/2_SAM_1"/>
</dbReference>
<dbReference type="Pfam" id="PF00023">
    <property type="entry name" value="Ank"/>
    <property type="match status" value="1"/>
</dbReference>
<keyword evidence="6 7" id="KW-0040">ANK repeat</keyword>
<name>A0AAJ7TSE9_PETMA</name>
<feature type="compositionally biased region" description="Low complexity" evidence="9">
    <location>
        <begin position="977"/>
        <end position="1006"/>
    </location>
</feature>
<feature type="compositionally biased region" description="Basic and acidic residues" evidence="9">
    <location>
        <begin position="1359"/>
        <end position="1368"/>
    </location>
</feature>
<keyword evidence="5" id="KW-0677">Repeat</keyword>
<feature type="domain" description="SH3" evidence="10">
    <location>
        <begin position="322"/>
        <end position="387"/>
    </location>
</feature>
<evidence type="ECO:0000256" key="6">
    <source>
        <dbReference type="ARBA" id="ARBA00023043"/>
    </source>
</evidence>
<evidence type="ECO:0000256" key="2">
    <source>
        <dbReference type="ARBA" id="ARBA00022443"/>
    </source>
</evidence>
<feature type="domain" description="SAM" evidence="11">
    <location>
        <begin position="643"/>
        <end position="706"/>
    </location>
</feature>
<keyword evidence="12" id="KW-1185">Reference proteome</keyword>
<dbReference type="SMART" id="SM00248">
    <property type="entry name" value="ANK"/>
    <property type="match status" value="6"/>
</dbReference>
<dbReference type="InterPro" id="IPR032117">
    <property type="entry name" value="Caskin_C"/>
</dbReference>
<dbReference type="SUPFAM" id="SSF50044">
    <property type="entry name" value="SH3-domain"/>
    <property type="match status" value="1"/>
</dbReference>
<evidence type="ECO:0000259" key="11">
    <source>
        <dbReference type="PROSITE" id="PS50105"/>
    </source>
</evidence>
<feature type="domain" description="SAM" evidence="11">
    <location>
        <begin position="712"/>
        <end position="776"/>
    </location>
</feature>
<dbReference type="PANTHER" id="PTHR24174:SF11">
    <property type="entry name" value="CASKIN-1"/>
    <property type="match status" value="1"/>
</dbReference>
<feature type="compositionally biased region" description="Low complexity" evidence="9">
    <location>
        <begin position="1143"/>
        <end position="1161"/>
    </location>
</feature>
<feature type="compositionally biased region" description="Basic and acidic residues" evidence="9">
    <location>
        <begin position="1339"/>
        <end position="1351"/>
    </location>
</feature>
<feature type="region of interest" description="Disordered" evidence="9">
    <location>
        <begin position="499"/>
        <end position="587"/>
    </location>
</feature>
<dbReference type="InterPro" id="IPR033635">
    <property type="entry name" value="ANKS1/Caskin"/>
</dbReference>
<evidence type="ECO:0000256" key="5">
    <source>
        <dbReference type="ARBA" id="ARBA00022737"/>
    </source>
</evidence>
<feature type="compositionally biased region" description="Gly residues" evidence="9">
    <location>
        <begin position="1007"/>
        <end position="1022"/>
    </location>
</feature>
<feature type="compositionally biased region" description="Basic and acidic residues" evidence="9">
    <location>
        <begin position="1450"/>
        <end position="1476"/>
    </location>
</feature>
<sequence>MDGPLCTANSLSLPPLPLGFLHKYHSPRIPVSHHYPPPSVHPREPRVAGVGGRGVSGGRKRRGATGTTKWEGELLGSTKRPNINHQDEDGFSALHHAALNGNTEIMNLLLEAQAHVDMKDNKGLRPLHYAAWQGKVEPLRILLKAGSSVNLQSGDGQIPLHLSVQNGHYQVSELLLQHQANPCIVNNNNKTPLDLACEFGRLRVVKLLLSSNVCPTLLEGRPHDPSHPNSTSALHLAAKNGHVDIIRMLILAGVDVNRQTRVGTALHEAALYGKTEAVRLLIESGVNVHIRNSYNQTALDIVNQFTGSQACLEIKQMLREATSMLQVRALRDYCNVYDPTSLSVKAGEVITVLEQHPDGRWKGYIQDSRGADRVGFFPPSVVELVSRRNVHACGSLRASSQSRPAFHSHCLTNGSMLPRPVSCLSPGLGPGQAATPSTAGPRAYSYCTLRVSQHARRQQQQQQSQPQQQQQQPQQQPQQQQQASVAGATAAGHSYFLCQPLSLPLPPPPPAPETQALQAEPAEAESQGETPGQTGGSSSTEDVWAAKTPTGGDRSSIGSTGSVGSSRSSGSGQSAGSGNGQHHASNGETVKPVQVVQSLQPVPESEVKLPEHASGSGHGQHTLGAERPAQKSIKRHERFAEDKEAEAIYLWLREFQLEQYVDNFINAGYDLPTISRMTPEDLTAIGVTKPGHRKKITSEISKLNVQDWLPDYRPAGLGEWLALIGLAQYHATLVENGYEKLEFVSEITWEDLHEIGITKLGHQKKLMLAVRRLSELQRFEEQHQARLEGAAAASGTLKRRPGPASPASTTTMAIVSHGPPGDPGSPPPAQPLLPQPPLHPQPGSPASCRSPKLSTFQDSELSPELQAAMSGVACLATLSPGVTRDSAGLVARAIRYGGDISASQESLGGRSGGSGNSQPTAVVLACSRASSSSQESVGGGGGGLQARSGSGPILNAGGGISPHHHHHQQQRHHHHQQLQNQQHQQQMYHQHQQWHYQQPLQQQMGRDGAGVSGGGGSGGEGSGVFPPEQRSSGAAAGPAVQPKPRPPLAQQWSLPSQPSPTFSTFTPPHTPTKAPLASPQSLTPPHTPGSRKASATSPPPPPCSPQAFVFPCPGGGKAGKPPGAAGHSPARPCDVVRTPPYAQRQQRQQRQLQDSPRSPMAFPFPPPPATKGPAHAQTRSEPPAGPGATRLAGAMPVLPLEAGVAVRPAKKRSQSLSRYGGGAGAASDGEHEAASAADDEPRPFSSDALFTVAPAGGAYGPGSYATLGRRVGRSHSVRGRGFPLPPPPDAGDGAVNRSHSFAVRQRKRGPPPPPPKRSSSTIASGSTLADTQDPEAGGEEWRLQRRRRWEEDVVPPASVRRDTLEKSTDWNGNTLSEAGGGPPSVRSIAAMLEKSALGGLVPACSLESPSPGETCKPRAALPQADADSDRAAHGDTPTPGVDEALSAHIVGKDATDKRSRSRCQLEDRFGTGHGKPDGAPAVRRVSSAKKAEVANVPRDVAVPAAVPCKNRYSAAASVDAASSELKTGARKRTTSEPPCASPRLEVGVQKAAPEGGLPPAKQLGMESSPCSSQGSSAESIPFAEEGNQTIKQRPKNGWSPTRGEALDYEGNVVEREALGPTHGDGSRNVDNAAFLAPVEDPSAFEQGLGAPEINLTETDTVKRRPKAKERSPQKGGEAAVARVQPRAAAQPPPPPPPPPPPYRGAEAARLPAGTGDRAKPTVSPKPSATSFGQARPPGPPPPLMKKPSMHSSTGKDGSRDYPPGSLPPPPPPPPMSVKTGAVASPSEQDVVFKRNAGRPHKKPPLPAHLFSSEPSNDSSSSSSSNRRSVPHSPGRMEEPAATPVENNRATAPVRDDRERPPESPGGGGEAATAAAGDGGRPESRSGLAEVAQHRLEETSASLAAALQAVEDTLRHDGRDDGKPRPTGNLLDDIGSMFDDLADQLDAMLD</sequence>
<feature type="compositionally biased region" description="Low complexity" evidence="9">
    <location>
        <begin position="1253"/>
        <end position="1269"/>
    </location>
</feature>
<dbReference type="InterPro" id="IPR032232">
    <property type="entry name" value="Caskin1-CID"/>
</dbReference>
<dbReference type="InterPro" id="IPR035498">
    <property type="entry name" value="Caskin1/2_SAM_2"/>
</dbReference>
<dbReference type="InterPro" id="IPR002110">
    <property type="entry name" value="Ankyrin_rpt"/>
</dbReference>
<evidence type="ECO:0000256" key="4">
    <source>
        <dbReference type="ARBA" id="ARBA00022553"/>
    </source>
</evidence>
<dbReference type="InterPro" id="IPR001660">
    <property type="entry name" value="SAM"/>
</dbReference>
<evidence type="ECO:0000259" key="10">
    <source>
        <dbReference type="PROSITE" id="PS50002"/>
    </source>
</evidence>
<feature type="compositionally biased region" description="Basic residues" evidence="9">
    <location>
        <begin position="962"/>
        <end position="976"/>
    </location>
</feature>
<evidence type="ECO:0000256" key="7">
    <source>
        <dbReference type="PROSITE-ProRule" id="PRU00023"/>
    </source>
</evidence>
<dbReference type="Proteomes" id="UP001318040">
    <property type="component" value="Chromosome 37"/>
</dbReference>
<dbReference type="PANTHER" id="PTHR24174">
    <property type="entry name" value="ANKYRIN REPEAT AND STERILE ALPHA MOTIF DOMAIN-CONTAINING PROTEIN 1"/>
    <property type="match status" value="1"/>
</dbReference>
<proteinExistence type="predicted"/>
<accession>A0AAJ7TSE9</accession>
<feature type="region of interest" description="Disordered" evidence="9">
    <location>
        <begin position="787"/>
        <end position="861"/>
    </location>
</feature>
<feature type="compositionally biased region" description="Pro residues" evidence="9">
    <location>
        <begin position="1764"/>
        <end position="1775"/>
    </location>
</feature>
<feature type="compositionally biased region" description="Low complexity" evidence="9">
    <location>
        <begin position="1678"/>
        <end position="1689"/>
    </location>
</feature>
<feature type="repeat" description="ANK" evidence="7">
    <location>
        <begin position="122"/>
        <end position="154"/>
    </location>
</feature>
<dbReference type="SMART" id="SM00326">
    <property type="entry name" value="SH3"/>
    <property type="match status" value="1"/>
</dbReference>
<evidence type="ECO:0000256" key="1">
    <source>
        <dbReference type="ARBA" id="ARBA00004496"/>
    </source>
</evidence>
<evidence type="ECO:0000256" key="3">
    <source>
        <dbReference type="ARBA" id="ARBA00022490"/>
    </source>
</evidence>
<dbReference type="FunFam" id="1.10.150.50:FF:000028">
    <property type="entry name" value="caskin-2 isoform X2"/>
    <property type="match status" value="1"/>
</dbReference>
<dbReference type="RefSeq" id="XP_032823209.1">
    <property type="nucleotide sequence ID" value="XM_032967318.1"/>
</dbReference>
<dbReference type="InterPro" id="IPR036770">
    <property type="entry name" value="Ankyrin_rpt-contain_sf"/>
</dbReference>
<keyword evidence="4" id="KW-0597">Phosphoprotein</keyword>
<dbReference type="PROSITE" id="PS50088">
    <property type="entry name" value="ANK_REPEAT"/>
    <property type="match status" value="5"/>
</dbReference>
<dbReference type="FunFam" id="2.30.30.40:FF:000062">
    <property type="entry name" value="caskin-2 isoform X1"/>
    <property type="match status" value="1"/>
</dbReference>
<feature type="compositionally biased region" description="Low complexity" evidence="9">
    <location>
        <begin position="1811"/>
        <end position="1832"/>
    </location>
</feature>
<dbReference type="InterPro" id="IPR001452">
    <property type="entry name" value="SH3_domain"/>
</dbReference>
<protein>
    <submittedName>
        <fullName evidence="13">Caskin-1-like isoform X1</fullName>
    </submittedName>
</protein>
<feature type="compositionally biased region" description="Pro residues" evidence="9">
    <location>
        <begin position="820"/>
        <end position="843"/>
    </location>
</feature>
<dbReference type="Pfam" id="PF16600">
    <property type="entry name" value="Caskin1-CID"/>
    <property type="match status" value="1"/>
</dbReference>
<feature type="repeat" description="ANK" evidence="7">
    <location>
        <begin position="229"/>
        <end position="261"/>
    </location>
</feature>
<reference evidence="13" key="1">
    <citation type="submission" date="2025-08" db="UniProtKB">
        <authorList>
            <consortium name="RefSeq"/>
        </authorList>
    </citation>
    <scope>IDENTIFICATION</scope>
    <source>
        <tissue evidence="13">Sperm</tissue>
    </source>
</reference>
<dbReference type="PROSITE" id="PS50002">
    <property type="entry name" value="SH3"/>
    <property type="match status" value="1"/>
</dbReference>